<protein>
    <recommendedName>
        <fullName evidence="7">Disease resistance N-terminal domain-containing protein</fullName>
    </recommendedName>
</protein>
<dbReference type="InterPro" id="IPR041118">
    <property type="entry name" value="Rx_N"/>
</dbReference>
<comment type="caution">
    <text evidence="8">The sequence shown here is derived from an EMBL/GenBank/DDBJ whole genome shotgun (WGS) entry which is preliminary data.</text>
</comment>
<feature type="transmembrane region" description="Helical" evidence="6">
    <location>
        <begin position="6"/>
        <end position="27"/>
    </location>
</feature>
<evidence type="ECO:0000313" key="9">
    <source>
        <dbReference type="Proteomes" id="UP001179952"/>
    </source>
</evidence>
<evidence type="ECO:0000256" key="3">
    <source>
        <dbReference type="ARBA" id="ARBA00022737"/>
    </source>
</evidence>
<keyword evidence="9" id="KW-1185">Reference proteome</keyword>
<reference evidence="8" key="2">
    <citation type="submission" date="2023-06" db="EMBL/GenBank/DDBJ databases">
        <authorList>
            <person name="Ma L."/>
            <person name="Liu K.-W."/>
            <person name="Li Z."/>
            <person name="Hsiao Y.-Y."/>
            <person name="Qi Y."/>
            <person name="Fu T."/>
            <person name="Tang G."/>
            <person name="Zhang D."/>
            <person name="Sun W.-H."/>
            <person name="Liu D.-K."/>
            <person name="Li Y."/>
            <person name="Chen G.-Z."/>
            <person name="Liu X.-D."/>
            <person name="Liao X.-Y."/>
            <person name="Jiang Y.-T."/>
            <person name="Yu X."/>
            <person name="Hao Y."/>
            <person name="Huang J."/>
            <person name="Zhao X.-W."/>
            <person name="Ke S."/>
            <person name="Chen Y.-Y."/>
            <person name="Wu W.-L."/>
            <person name="Hsu J.-L."/>
            <person name="Lin Y.-F."/>
            <person name="Huang M.-D."/>
            <person name="Li C.-Y."/>
            <person name="Huang L."/>
            <person name="Wang Z.-W."/>
            <person name="Zhao X."/>
            <person name="Zhong W.-Y."/>
            <person name="Peng D.-H."/>
            <person name="Ahmad S."/>
            <person name="Lan S."/>
            <person name="Zhang J.-S."/>
            <person name="Tsai W.-C."/>
            <person name="Van De Peer Y."/>
            <person name="Liu Z.-J."/>
        </authorList>
    </citation>
    <scope>NUCLEOTIDE SEQUENCE</scope>
    <source>
        <strain evidence="8">SCP</strain>
        <tissue evidence="8">Leaves</tissue>
    </source>
</reference>
<feature type="domain" description="Disease resistance N-terminal" evidence="7">
    <location>
        <begin position="17"/>
        <end position="100"/>
    </location>
</feature>
<dbReference type="AlphaFoldDB" id="A0AAV9B5A3"/>
<sequence length="127" mass="14859">MDQALSVGMVFVGGTYSTILNNLVLLLTKKFPSGSGIQEELKKLEVVMANMNHHLNLDNPPDEEAQRWLRDLNDVAYDADDLLDEFSTLSTEWKWHSKFSLDKVTINQRCLLFLCFFLFFFFLFYFF</sequence>
<feature type="transmembrane region" description="Helical" evidence="6">
    <location>
        <begin position="110"/>
        <end position="126"/>
    </location>
</feature>
<keyword evidence="4" id="KW-0547">Nucleotide-binding</keyword>
<accession>A0AAV9B5A3</accession>
<evidence type="ECO:0000313" key="8">
    <source>
        <dbReference type="EMBL" id="KAK1271386.1"/>
    </source>
</evidence>
<evidence type="ECO:0000259" key="7">
    <source>
        <dbReference type="Pfam" id="PF18052"/>
    </source>
</evidence>
<dbReference type="Pfam" id="PF18052">
    <property type="entry name" value="Rx_N"/>
    <property type="match status" value="1"/>
</dbReference>
<evidence type="ECO:0000256" key="1">
    <source>
        <dbReference type="ARBA" id="ARBA00008894"/>
    </source>
</evidence>
<keyword evidence="6" id="KW-0472">Membrane</keyword>
<dbReference type="GO" id="GO:0000166">
    <property type="term" value="F:nucleotide binding"/>
    <property type="evidence" value="ECO:0007669"/>
    <property type="project" value="UniProtKB-KW"/>
</dbReference>
<comment type="similarity">
    <text evidence="1">Belongs to the disease resistance NB-LRR family.</text>
</comment>
<keyword evidence="6" id="KW-1133">Transmembrane helix</keyword>
<dbReference type="EMBL" id="JAUJYN010000005">
    <property type="protein sequence ID" value="KAK1271386.1"/>
    <property type="molecule type" value="Genomic_DNA"/>
</dbReference>
<keyword evidence="5" id="KW-0611">Plant defense</keyword>
<dbReference type="Proteomes" id="UP001179952">
    <property type="component" value="Unassembled WGS sequence"/>
</dbReference>
<gene>
    <name evidence="8" type="ORF">QJS04_geneDACA004219</name>
</gene>
<reference evidence="8" key="1">
    <citation type="journal article" date="2023" name="Nat. Commun.">
        <title>Diploid and tetraploid genomes of Acorus and the evolution of monocots.</title>
        <authorList>
            <person name="Ma L."/>
            <person name="Liu K.W."/>
            <person name="Li Z."/>
            <person name="Hsiao Y.Y."/>
            <person name="Qi Y."/>
            <person name="Fu T."/>
            <person name="Tang G.D."/>
            <person name="Zhang D."/>
            <person name="Sun W.H."/>
            <person name="Liu D.K."/>
            <person name="Li Y."/>
            <person name="Chen G.Z."/>
            <person name="Liu X.D."/>
            <person name="Liao X.Y."/>
            <person name="Jiang Y.T."/>
            <person name="Yu X."/>
            <person name="Hao Y."/>
            <person name="Huang J."/>
            <person name="Zhao X.W."/>
            <person name="Ke S."/>
            <person name="Chen Y.Y."/>
            <person name="Wu W.L."/>
            <person name="Hsu J.L."/>
            <person name="Lin Y.F."/>
            <person name="Huang M.D."/>
            <person name="Li C.Y."/>
            <person name="Huang L."/>
            <person name="Wang Z.W."/>
            <person name="Zhao X."/>
            <person name="Zhong W.Y."/>
            <person name="Peng D.H."/>
            <person name="Ahmad S."/>
            <person name="Lan S."/>
            <person name="Zhang J.S."/>
            <person name="Tsai W.C."/>
            <person name="Van de Peer Y."/>
            <person name="Liu Z.J."/>
        </authorList>
    </citation>
    <scope>NUCLEOTIDE SEQUENCE</scope>
    <source>
        <strain evidence="8">SCP</strain>
    </source>
</reference>
<keyword evidence="6" id="KW-0812">Transmembrane</keyword>
<evidence type="ECO:0000256" key="6">
    <source>
        <dbReference type="SAM" id="Phobius"/>
    </source>
</evidence>
<keyword evidence="3" id="KW-0677">Repeat</keyword>
<name>A0AAV9B5A3_ACOGR</name>
<keyword evidence="2" id="KW-0433">Leucine-rich repeat</keyword>
<proteinExistence type="inferred from homology"/>
<dbReference type="GO" id="GO:0006952">
    <property type="term" value="P:defense response"/>
    <property type="evidence" value="ECO:0007669"/>
    <property type="project" value="UniProtKB-KW"/>
</dbReference>
<dbReference type="Gene3D" id="1.20.5.4130">
    <property type="match status" value="1"/>
</dbReference>
<organism evidence="8 9">
    <name type="scientific">Acorus gramineus</name>
    <name type="common">Dwarf sweet flag</name>
    <dbReference type="NCBI Taxonomy" id="55184"/>
    <lineage>
        <taxon>Eukaryota</taxon>
        <taxon>Viridiplantae</taxon>
        <taxon>Streptophyta</taxon>
        <taxon>Embryophyta</taxon>
        <taxon>Tracheophyta</taxon>
        <taxon>Spermatophyta</taxon>
        <taxon>Magnoliopsida</taxon>
        <taxon>Liliopsida</taxon>
        <taxon>Acoraceae</taxon>
        <taxon>Acorus</taxon>
    </lineage>
</organism>
<evidence type="ECO:0000256" key="4">
    <source>
        <dbReference type="ARBA" id="ARBA00022741"/>
    </source>
</evidence>
<evidence type="ECO:0000256" key="2">
    <source>
        <dbReference type="ARBA" id="ARBA00022614"/>
    </source>
</evidence>
<evidence type="ECO:0000256" key="5">
    <source>
        <dbReference type="ARBA" id="ARBA00022821"/>
    </source>
</evidence>